<reference evidence="2 3" key="1">
    <citation type="journal article" date="2015" name="Mol. Plant Microbe Interact.">
        <title>Genome, transcriptome, and functional analyses of Penicillium expansum provide new insights into secondary metabolism and pathogenicity.</title>
        <authorList>
            <person name="Ballester A.R."/>
            <person name="Marcet-Houben M."/>
            <person name="Levin E."/>
            <person name="Sela N."/>
            <person name="Selma-Lazaro C."/>
            <person name="Carmona L."/>
            <person name="Wisniewski M."/>
            <person name="Droby S."/>
            <person name="Gonzalez-Candelas L."/>
            <person name="Gabaldon T."/>
        </authorList>
    </citation>
    <scope>NUCLEOTIDE SEQUENCE [LARGE SCALE GENOMIC DNA]</scope>
    <source>
        <strain evidence="2 3">PHI-1</strain>
    </source>
</reference>
<evidence type="ECO:0000256" key="1">
    <source>
        <dbReference type="SAM" id="MobiDB-lite"/>
    </source>
</evidence>
<proteinExistence type="predicted"/>
<feature type="compositionally biased region" description="Basic and acidic residues" evidence="1">
    <location>
        <begin position="54"/>
        <end position="67"/>
    </location>
</feature>
<dbReference type="PhylomeDB" id="A0A0A2L901"/>
<dbReference type="AlphaFoldDB" id="A0A0A2L901"/>
<dbReference type="Proteomes" id="UP000030104">
    <property type="component" value="Unassembled WGS sequence"/>
</dbReference>
<comment type="caution">
    <text evidence="2">The sequence shown here is derived from an EMBL/GenBank/DDBJ whole genome shotgun (WGS) entry which is preliminary data.</text>
</comment>
<dbReference type="HOGENOM" id="CLU_2455430_0_0_1"/>
<gene>
    <name evidence="2" type="ORF">PITC_098260</name>
</gene>
<evidence type="ECO:0000313" key="2">
    <source>
        <dbReference type="EMBL" id="KGO73095.1"/>
    </source>
</evidence>
<accession>A0A0A2L901</accession>
<organism evidence="2 3">
    <name type="scientific">Penicillium italicum</name>
    <name type="common">Blue mold</name>
    <dbReference type="NCBI Taxonomy" id="40296"/>
    <lineage>
        <taxon>Eukaryota</taxon>
        <taxon>Fungi</taxon>
        <taxon>Dikarya</taxon>
        <taxon>Ascomycota</taxon>
        <taxon>Pezizomycotina</taxon>
        <taxon>Eurotiomycetes</taxon>
        <taxon>Eurotiomycetidae</taxon>
        <taxon>Eurotiales</taxon>
        <taxon>Aspergillaceae</taxon>
        <taxon>Penicillium</taxon>
    </lineage>
</organism>
<feature type="region of interest" description="Disordered" evidence="1">
    <location>
        <begin position="47"/>
        <end position="91"/>
    </location>
</feature>
<dbReference type="OrthoDB" id="5419162at2759"/>
<evidence type="ECO:0000313" key="3">
    <source>
        <dbReference type="Proteomes" id="UP000030104"/>
    </source>
</evidence>
<protein>
    <submittedName>
        <fullName evidence="2">Uncharacterized protein</fullName>
    </submittedName>
</protein>
<dbReference type="EMBL" id="JQGA01000840">
    <property type="protein sequence ID" value="KGO73095.1"/>
    <property type="molecule type" value="Genomic_DNA"/>
</dbReference>
<keyword evidence="3" id="KW-1185">Reference proteome</keyword>
<name>A0A0A2L901_PENIT</name>
<sequence>MMSSLGEAKDVDLSIEDELSAKRGYTAALNSSKISKKAKRNALDLLNNELGGDTPRHYLDEAPDQSKDQSGLAGAEWAERKPHHTTQSEND</sequence>
<dbReference type="OMA" id="DAPRHYL"/>